<dbReference type="SUPFAM" id="SSF54637">
    <property type="entry name" value="Thioesterase/thiol ester dehydrase-isomerase"/>
    <property type="match status" value="1"/>
</dbReference>
<feature type="domain" description="MaoC-like" evidence="1">
    <location>
        <begin position="11"/>
        <end position="101"/>
    </location>
</feature>
<sequence>MKFSELSVGQKASNTILITPEMINGFADVTGDQNPLHTDPAYAEPRFGGVIAHGVLLVGFFSALLATELPGPGAVARSLNARFKSPARPGDEVKVEVEIVKLVPRIRKAALEGRATIGDRVVLLISAECLLEE</sequence>
<accession>A0A934RGE4</accession>
<proteinExistence type="predicted"/>
<dbReference type="Gene3D" id="3.10.129.10">
    <property type="entry name" value="Hotdog Thioesterase"/>
    <property type="match status" value="1"/>
</dbReference>
<dbReference type="GO" id="GO:0006633">
    <property type="term" value="P:fatty acid biosynthetic process"/>
    <property type="evidence" value="ECO:0007669"/>
    <property type="project" value="TreeGrafter"/>
</dbReference>
<name>A0A934RGE4_9BACT</name>
<dbReference type="AlphaFoldDB" id="A0A934RGE4"/>
<dbReference type="InterPro" id="IPR050965">
    <property type="entry name" value="UPF0336/Enoyl-CoA_hydratase"/>
</dbReference>
<dbReference type="InterPro" id="IPR002539">
    <property type="entry name" value="MaoC-like_dom"/>
</dbReference>
<dbReference type="CDD" id="cd03449">
    <property type="entry name" value="R_hydratase"/>
    <property type="match status" value="1"/>
</dbReference>
<organism evidence="2 3">
    <name type="scientific">Haloferula rosea</name>
    <dbReference type="NCBI Taxonomy" id="490093"/>
    <lineage>
        <taxon>Bacteria</taxon>
        <taxon>Pseudomonadati</taxon>
        <taxon>Verrucomicrobiota</taxon>
        <taxon>Verrucomicrobiia</taxon>
        <taxon>Verrucomicrobiales</taxon>
        <taxon>Verrucomicrobiaceae</taxon>
        <taxon>Haloferula</taxon>
    </lineage>
</organism>
<dbReference type="InterPro" id="IPR029069">
    <property type="entry name" value="HotDog_dom_sf"/>
</dbReference>
<dbReference type="RefSeq" id="WP_200282684.1">
    <property type="nucleotide sequence ID" value="NZ_JAENII010000016.1"/>
</dbReference>
<reference evidence="2" key="1">
    <citation type="submission" date="2021-01" db="EMBL/GenBank/DDBJ databases">
        <title>Modified the classification status of verrucomicrobia.</title>
        <authorList>
            <person name="Feng X."/>
        </authorList>
    </citation>
    <scope>NUCLEOTIDE SEQUENCE</scope>
    <source>
        <strain evidence="2">KCTC 22201</strain>
    </source>
</reference>
<evidence type="ECO:0000259" key="1">
    <source>
        <dbReference type="Pfam" id="PF01575"/>
    </source>
</evidence>
<dbReference type="EMBL" id="JAENII010000016">
    <property type="protein sequence ID" value="MBK1828716.1"/>
    <property type="molecule type" value="Genomic_DNA"/>
</dbReference>
<dbReference type="Proteomes" id="UP000658278">
    <property type="component" value="Unassembled WGS sequence"/>
</dbReference>
<dbReference type="GO" id="GO:0019171">
    <property type="term" value="F:(3R)-hydroxyacyl-[acyl-carrier-protein] dehydratase activity"/>
    <property type="evidence" value="ECO:0007669"/>
    <property type="project" value="TreeGrafter"/>
</dbReference>
<evidence type="ECO:0000313" key="2">
    <source>
        <dbReference type="EMBL" id="MBK1828716.1"/>
    </source>
</evidence>
<comment type="caution">
    <text evidence="2">The sequence shown here is derived from an EMBL/GenBank/DDBJ whole genome shotgun (WGS) entry which is preliminary data.</text>
</comment>
<dbReference type="PANTHER" id="PTHR43437">
    <property type="entry name" value="HYDROXYACYL-THIOESTER DEHYDRATASE TYPE 2, MITOCHONDRIAL-RELATED"/>
    <property type="match status" value="1"/>
</dbReference>
<dbReference type="PANTHER" id="PTHR43437:SF3">
    <property type="entry name" value="HYDROXYACYL-THIOESTER DEHYDRATASE TYPE 2, MITOCHONDRIAL"/>
    <property type="match status" value="1"/>
</dbReference>
<protein>
    <submittedName>
        <fullName evidence="2">MaoC family dehydratase</fullName>
    </submittedName>
</protein>
<evidence type="ECO:0000313" key="3">
    <source>
        <dbReference type="Proteomes" id="UP000658278"/>
    </source>
</evidence>
<dbReference type="Pfam" id="PF01575">
    <property type="entry name" value="MaoC_dehydratas"/>
    <property type="match status" value="1"/>
</dbReference>
<keyword evidence="3" id="KW-1185">Reference proteome</keyword>
<gene>
    <name evidence="2" type="ORF">JIN81_16905</name>
</gene>